<proteinExistence type="predicted"/>
<keyword evidence="1" id="KW-1133">Transmembrane helix</keyword>
<evidence type="ECO:0000313" key="3">
    <source>
        <dbReference type="Proteomes" id="UP000315540"/>
    </source>
</evidence>
<comment type="caution">
    <text evidence="2">The sequence shown here is derived from an EMBL/GenBank/DDBJ whole genome shotgun (WGS) entry which is preliminary data.</text>
</comment>
<keyword evidence="1" id="KW-0812">Transmembrane</keyword>
<feature type="transmembrane region" description="Helical" evidence="1">
    <location>
        <begin position="55"/>
        <end position="76"/>
    </location>
</feature>
<organism evidence="2 3">
    <name type="scientific">Aquimarina algicola</name>
    <dbReference type="NCBI Taxonomy" id="2589995"/>
    <lineage>
        <taxon>Bacteria</taxon>
        <taxon>Pseudomonadati</taxon>
        <taxon>Bacteroidota</taxon>
        <taxon>Flavobacteriia</taxon>
        <taxon>Flavobacteriales</taxon>
        <taxon>Flavobacteriaceae</taxon>
        <taxon>Aquimarina</taxon>
    </lineage>
</organism>
<reference evidence="2 3" key="1">
    <citation type="submission" date="2019-06" db="EMBL/GenBank/DDBJ databases">
        <authorList>
            <person name="Meng X."/>
        </authorList>
    </citation>
    <scope>NUCLEOTIDE SEQUENCE [LARGE SCALE GENOMIC DNA]</scope>
    <source>
        <strain evidence="2 3">M625</strain>
    </source>
</reference>
<keyword evidence="3" id="KW-1185">Reference proteome</keyword>
<feature type="transmembrane region" description="Helical" evidence="1">
    <location>
        <begin position="181"/>
        <end position="205"/>
    </location>
</feature>
<feature type="transmembrane region" description="Helical" evidence="1">
    <location>
        <begin position="211"/>
        <end position="232"/>
    </location>
</feature>
<dbReference type="RefSeq" id="WP_140590884.1">
    <property type="nucleotide sequence ID" value="NZ_VFWZ01000002.1"/>
</dbReference>
<name>A0A504J822_9FLAO</name>
<accession>A0A504J822</accession>
<feature type="transmembrane region" description="Helical" evidence="1">
    <location>
        <begin position="30"/>
        <end position="49"/>
    </location>
</feature>
<gene>
    <name evidence="2" type="ORF">FHK87_05175</name>
</gene>
<evidence type="ECO:0000256" key="1">
    <source>
        <dbReference type="SAM" id="Phobius"/>
    </source>
</evidence>
<dbReference type="EMBL" id="VFWZ01000002">
    <property type="protein sequence ID" value="TPN86987.1"/>
    <property type="molecule type" value="Genomic_DNA"/>
</dbReference>
<dbReference type="OrthoDB" id="1167377at2"/>
<dbReference type="Proteomes" id="UP000315540">
    <property type="component" value="Unassembled WGS sequence"/>
</dbReference>
<protein>
    <submittedName>
        <fullName evidence="2">Uncharacterized protein</fullName>
    </submittedName>
</protein>
<sequence length="313" mass="37172">MEEAPQIRRSIHKPYRYDNTIHGHAENLEMVFFIMTPLLIGVIIMRSAIGPWSLLIFGVSVIVGSILLFKLYNIFFHRYYRIVKRKNDDKSVYYIIQSYVSSKKLEKIVQKKNIKWVDVESYYSSNGENPSEREKAERFFDQKTIKNDVDEIVISEIKKSIYKPKFLHKLLENNNLHIKEIVMPGILLGIVFIFVFFKSLLFFMGSPLGPIKAFSILGVIILGILAVCILYIRKNNRYLRLIERKESQGRYQNTSYYIQSFISRKRLEKIKEKKNIKWKSYKKYGVDQELSRKDAKYYFHQYTTEKKIIDEVL</sequence>
<keyword evidence="1" id="KW-0472">Membrane</keyword>
<evidence type="ECO:0000313" key="2">
    <source>
        <dbReference type="EMBL" id="TPN86987.1"/>
    </source>
</evidence>
<dbReference type="AlphaFoldDB" id="A0A504J822"/>